<name>A0ABW2F8L5_9BACL</name>
<evidence type="ECO:0000259" key="2">
    <source>
        <dbReference type="Pfam" id="PF26347"/>
    </source>
</evidence>
<evidence type="ECO:0000313" key="3">
    <source>
        <dbReference type="EMBL" id="MFC7149558.1"/>
    </source>
</evidence>
<dbReference type="EMBL" id="JBHTAI010000007">
    <property type="protein sequence ID" value="MFC7149558.1"/>
    <property type="molecule type" value="Genomic_DNA"/>
</dbReference>
<sequence>MTFAVRVPSFDRFQKFMQVTAFFVCGMIVGSAVYSALKSNIVDQIILQNYELKDQVDSLKKDLEMAHQVRKENVIRSIVTIFIHEQTETEGIDILTEKELKKRLKEDLDIFIGRSIYMINTDSSFARKLLNTKVYDQIEGQDYDVTIRTMLVVDGVLQVWVEAKKHLISK</sequence>
<dbReference type="Pfam" id="PF26347">
    <property type="entry name" value="YtrI_sporulation"/>
    <property type="match status" value="1"/>
</dbReference>
<feature type="domain" description="Sporulation membrane protein YtrI C-terminal" evidence="2">
    <location>
        <begin position="85"/>
        <end position="164"/>
    </location>
</feature>
<keyword evidence="1" id="KW-0812">Transmembrane</keyword>
<dbReference type="InterPro" id="IPR058620">
    <property type="entry name" value="YtrI_C"/>
</dbReference>
<evidence type="ECO:0000256" key="1">
    <source>
        <dbReference type="SAM" id="Phobius"/>
    </source>
</evidence>
<keyword evidence="1" id="KW-1133">Transmembrane helix</keyword>
<keyword evidence="1" id="KW-0472">Membrane</keyword>
<keyword evidence="4" id="KW-1185">Reference proteome</keyword>
<organism evidence="3 4">
    <name type="scientific">Cohnella cellulosilytica</name>
    <dbReference type="NCBI Taxonomy" id="986710"/>
    <lineage>
        <taxon>Bacteria</taxon>
        <taxon>Bacillati</taxon>
        <taxon>Bacillota</taxon>
        <taxon>Bacilli</taxon>
        <taxon>Bacillales</taxon>
        <taxon>Paenibacillaceae</taxon>
        <taxon>Cohnella</taxon>
    </lineage>
</organism>
<proteinExistence type="predicted"/>
<dbReference type="RefSeq" id="WP_378107826.1">
    <property type="nucleotide sequence ID" value="NZ_JBHSUP010000026.1"/>
</dbReference>
<gene>
    <name evidence="3" type="ORF">ACFQMJ_13555</name>
</gene>
<protein>
    <recommendedName>
        <fullName evidence="2">Sporulation membrane protein YtrI C-terminal domain-containing protein</fullName>
    </recommendedName>
</protein>
<feature type="transmembrane region" description="Helical" evidence="1">
    <location>
        <begin position="16"/>
        <end position="37"/>
    </location>
</feature>
<evidence type="ECO:0000313" key="4">
    <source>
        <dbReference type="Proteomes" id="UP001596378"/>
    </source>
</evidence>
<comment type="caution">
    <text evidence="3">The sequence shown here is derived from an EMBL/GenBank/DDBJ whole genome shotgun (WGS) entry which is preliminary data.</text>
</comment>
<reference evidence="4" key="1">
    <citation type="journal article" date="2019" name="Int. J. Syst. Evol. Microbiol.">
        <title>The Global Catalogue of Microorganisms (GCM) 10K type strain sequencing project: providing services to taxonomists for standard genome sequencing and annotation.</title>
        <authorList>
            <consortium name="The Broad Institute Genomics Platform"/>
            <consortium name="The Broad Institute Genome Sequencing Center for Infectious Disease"/>
            <person name="Wu L."/>
            <person name="Ma J."/>
        </authorList>
    </citation>
    <scope>NUCLEOTIDE SEQUENCE [LARGE SCALE GENOMIC DNA]</scope>
    <source>
        <strain evidence="4">KCTC 12907</strain>
    </source>
</reference>
<dbReference type="Proteomes" id="UP001596378">
    <property type="component" value="Unassembled WGS sequence"/>
</dbReference>
<accession>A0ABW2F8L5</accession>